<protein>
    <submittedName>
        <fullName evidence="1">Structural maintenance of chromosomes protein 3</fullName>
    </submittedName>
</protein>
<dbReference type="AlphaFoldDB" id="A0A8X6P550"/>
<comment type="caution">
    <text evidence="1">The sequence shown here is derived from an EMBL/GenBank/DDBJ whole genome shotgun (WGS) entry which is preliminary data.</text>
</comment>
<organism evidence="1 2">
    <name type="scientific">Nephila pilipes</name>
    <name type="common">Giant wood spider</name>
    <name type="synonym">Nephila maculata</name>
    <dbReference type="NCBI Taxonomy" id="299642"/>
    <lineage>
        <taxon>Eukaryota</taxon>
        <taxon>Metazoa</taxon>
        <taxon>Ecdysozoa</taxon>
        <taxon>Arthropoda</taxon>
        <taxon>Chelicerata</taxon>
        <taxon>Arachnida</taxon>
        <taxon>Araneae</taxon>
        <taxon>Araneomorphae</taxon>
        <taxon>Entelegynae</taxon>
        <taxon>Araneoidea</taxon>
        <taxon>Nephilidae</taxon>
        <taxon>Nephila</taxon>
    </lineage>
</organism>
<dbReference type="SUPFAM" id="SSF75553">
    <property type="entry name" value="Smc hinge domain"/>
    <property type="match status" value="1"/>
</dbReference>
<accession>A0A8X6P550</accession>
<evidence type="ECO:0000313" key="2">
    <source>
        <dbReference type="Proteomes" id="UP000887013"/>
    </source>
</evidence>
<proteinExistence type="predicted"/>
<sequence length="115" mass="13087">MLKELSIRGHVVRSVTDGGTLNDHDNVSKVLQNFIDKGGSLNLSDTSYYGMLIENFDCDKTIYKTSEATFSNKLFYEIVDNDKIGTKVVQEMNLQQLSCETTFLLINIFMYKKIS</sequence>
<name>A0A8X6P550_NEPPI</name>
<dbReference type="GO" id="GO:0005524">
    <property type="term" value="F:ATP binding"/>
    <property type="evidence" value="ECO:0007669"/>
    <property type="project" value="InterPro"/>
</dbReference>
<reference evidence="1" key="1">
    <citation type="submission" date="2020-08" db="EMBL/GenBank/DDBJ databases">
        <title>Multicomponent nature underlies the extraordinary mechanical properties of spider dragline silk.</title>
        <authorList>
            <person name="Kono N."/>
            <person name="Nakamura H."/>
            <person name="Mori M."/>
            <person name="Yoshida Y."/>
            <person name="Ohtoshi R."/>
            <person name="Malay A.D."/>
            <person name="Moran D.A.P."/>
            <person name="Tomita M."/>
            <person name="Numata K."/>
            <person name="Arakawa K."/>
        </authorList>
    </citation>
    <scope>NUCLEOTIDE SEQUENCE</scope>
</reference>
<gene>
    <name evidence="1" type="primary">smc3_1</name>
    <name evidence="1" type="ORF">NPIL_490831</name>
</gene>
<dbReference type="EMBL" id="BMAW01065073">
    <property type="protein sequence ID" value="GFT48715.1"/>
    <property type="molecule type" value="Genomic_DNA"/>
</dbReference>
<dbReference type="PANTHER" id="PTHR43977">
    <property type="entry name" value="STRUCTURAL MAINTENANCE OF CHROMOSOMES PROTEIN 3"/>
    <property type="match status" value="1"/>
</dbReference>
<dbReference type="OrthoDB" id="431497at2759"/>
<evidence type="ECO:0000313" key="1">
    <source>
        <dbReference type="EMBL" id="GFT48715.1"/>
    </source>
</evidence>
<dbReference type="Proteomes" id="UP000887013">
    <property type="component" value="Unassembled WGS sequence"/>
</dbReference>
<dbReference type="GO" id="GO:0051276">
    <property type="term" value="P:chromosome organization"/>
    <property type="evidence" value="ECO:0007669"/>
    <property type="project" value="InterPro"/>
</dbReference>
<dbReference type="InterPro" id="IPR036277">
    <property type="entry name" value="SMC_hinge_sf"/>
</dbReference>
<keyword evidence="2" id="KW-1185">Reference proteome</keyword>
<dbReference type="GO" id="GO:0005694">
    <property type="term" value="C:chromosome"/>
    <property type="evidence" value="ECO:0007669"/>
    <property type="project" value="InterPro"/>
</dbReference>
<dbReference type="Gene3D" id="1.20.1060.20">
    <property type="match status" value="1"/>
</dbReference>